<keyword evidence="3" id="KW-1185">Reference proteome</keyword>
<evidence type="ECO:0000256" key="1">
    <source>
        <dbReference type="SAM" id="MobiDB-lite"/>
    </source>
</evidence>
<dbReference type="Gene3D" id="3.30.70.100">
    <property type="match status" value="1"/>
</dbReference>
<protein>
    <recommendedName>
        <fullName evidence="4">L-rhamnose mutarotase</fullName>
    </recommendedName>
</protein>
<name>A0ABN9S638_9DINO</name>
<sequence>MHQEDKRLPGETARGGDDNPPADMIGILNLSSSLSSEWAALHEDLSRARPSQLWPVLKTLSGEWTTTYRVRVHPHKFHCMFGCPEVESNPNIDDVSHYLTCPRLWSHLCQPRGILSASVLRRIGLNGEVSHGENGSDSAIARVFLRIHRQNYLYPYPTSDTEVWAVDHQDGRGAGTGARPQPLPSRRLGAAGVHRRRGLHRGRAAARMMRFEPGDLQQYIDDHKAVWPEMQSALVACGWHNYSLFLREDGFAVGYFETDVDFKTACARMDKHGVNDRWQEAMKKYTPASVSPVDAASELKHYFYLGGDRCMVRDGTIPAPPFDAAWKPQSYTGGGGRTRAGRRRICFQMQFAPTALDQHLKEQERVSPEQQKALIECGWHNCSLFYSIAFGQLS</sequence>
<dbReference type="SUPFAM" id="SSF54909">
    <property type="entry name" value="Dimeric alpha+beta barrel"/>
    <property type="match status" value="1"/>
</dbReference>
<feature type="region of interest" description="Disordered" evidence="1">
    <location>
        <begin position="1"/>
        <end position="21"/>
    </location>
</feature>
<dbReference type="Pfam" id="PF05336">
    <property type="entry name" value="rhaM"/>
    <property type="match status" value="1"/>
</dbReference>
<gene>
    <name evidence="2" type="ORF">PCOR1329_LOCUS26875</name>
</gene>
<dbReference type="PANTHER" id="PTHR34389">
    <property type="entry name" value="L-RHAMNOSE MUTAROTASE"/>
    <property type="match status" value="1"/>
</dbReference>
<comment type="caution">
    <text evidence="2">The sequence shown here is derived from an EMBL/GenBank/DDBJ whole genome shotgun (WGS) entry which is preliminary data.</text>
</comment>
<dbReference type="PANTHER" id="PTHR34389:SF2">
    <property type="entry name" value="L-RHAMNOSE MUTAROTASE"/>
    <property type="match status" value="1"/>
</dbReference>
<feature type="compositionally biased region" description="Basic and acidic residues" evidence="1">
    <location>
        <begin position="1"/>
        <end position="17"/>
    </location>
</feature>
<proteinExistence type="predicted"/>
<dbReference type="InterPro" id="IPR008000">
    <property type="entry name" value="Rham/fucose_mutarotase"/>
</dbReference>
<dbReference type="Proteomes" id="UP001189429">
    <property type="component" value="Unassembled WGS sequence"/>
</dbReference>
<evidence type="ECO:0008006" key="4">
    <source>
        <dbReference type="Google" id="ProtNLM"/>
    </source>
</evidence>
<dbReference type="InterPro" id="IPR011008">
    <property type="entry name" value="Dimeric_a/b-barrel"/>
</dbReference>
<dbReference type="EMBL" id="CAUYUJ010009630">
    <property type="protein sequence ID" value="CAK0827297.1"/>
    <property type="molecule type" value="Genomic_DNA"/>
</dbReference>
<reference evidence="2" key="1">
    <citation type="submission" date="2023-10" db="EMBL/GenBank/DDBJ databases">
        <authorList>
            <person name="Chen Y."/>
            <person name="Shah S."/>
            <person name="Dougan E. K."/>
            <person name="Thang M."/>
            <person name="Chan C."/>
        </authorList>
    </citation>
    <scope>NUCLEOTIDE SEQUENCE [LARGE SCALE GENOMIC DNA]</scope>
</reference>
<evidence type="ECO:0000313" key="3">
    <source>
        <dbReference type="Proteomes" id="UP001189429"/>
    </source>
</evidence>
<organism evidence="2 3">
    <name type="scientific">Prorocentrum cordatum</name>
    <dbReference type="NCBI Taxonomy" id="2364126"/>
    <lineage>
        <taxon>Eukaryota</taxon>
        <taxon>Sar</taxon>
        <taxon>Alveolata</taxon>
        <taxon>Dinophyceae</taxon>
        <taxon>Prorocentrales</taxon>
        <taxon>Prorocentraceae</taxon>
        <taxon>Prorocentrum</taxon>
    </lineage>
</organism>
<accession>A0ABN9S638</accession>
<evidence type="ECO:0000313" key="2">
    <source>
        <dbReference type="EMBL" id="CAK0827297.1"/>
    </source>
</evidence>